<reference evidence="3" key="1">
    <citation type="submission" date="2023-07" db="EMBL/GenBank/DDBJ databases">
        <title>Dyadobacter sp. nov 'subterranea' isolated from contaminted grondwater.</title>
        <authorList>
            <person name="Szabo I."/>
            <person name="Al-Omari J."/>
            <person name="Szerdahelyi S.G."/>
            <person name="Rado J."/>
        </authorList>
    </citation>
    <scope>NUCLEOTIDE SEQUENCE [LARGE SCALE GENOMIC DNA]</scope>
    <source>
        <strain evidence="3">UP-52</strain>
    </source>
</reference>
<sequence>MKITYYGHSCFSVFAGGKHILFDPYISGNELAKDINIEEIKADYIFISHGHFDHMLDAVAIANRAGATIVGIWELYNYFNAQGVKNVFPLNPGGKATFDFGVAKAVSAQHSASFSDGSYAGVASGFVLKTDDGNFYYSGDTGLTLDMTLIPKWADLDFAVFPVGDVLTMGVEDAIEAANFVKTTKVLGVHYDTFGFIKLDKSEAIAEFEKSGITLYLPEIGSEIDIATR</sequence>
<dbReference type="RefSeq" id="WP_194122509.1">
    <property type="nucleotide sequence ID" value="NZ_JACYGY010000001.1"/>
</dbReference>
<protein>
    <submittedName>
        <fullName evidence="2">Metal-dependent hydrolase</fullName>
    </submittedName>
</protein>
<name>A0ABR9WG03_9BACT</name>
<dbReference type="Gene3D" id="3.60.15.10">
    <property type="entry name" value="Ribonuclease Z/Hydroxyacylglutathione hydrolase-like"/>
    <property type="match status" value="1"/>
</dbReference>
<comment type="caution">
    <text evidence="2">The sequence shown here is derived from an EMBL/GenBank/DDBJ whole genome shotgun (WGS) entry which is preliminary data.</text>
</comment>
<dbReference type="SMART" id="SM00849">
    <property type="entry name" value="Lactamase_B"/>
    <property type="match status" value="1"/>
</dbReference>
<dbReference type="Pfam" id="PF13483">
    <property type="entry name" value="Lactamase_B_3"/>
    <property type="match status" value="1"/>
</dbReference>
<evidence type="ECO:0000313" key="2">
    <source>
        <dbReference type="EMBL" id="MBE9464445.1"/>
    </source>
</evidence>
<dbReference type="NCBIfam" id="NF001911">
    <property type="entry name" value="PRK00685.1"/>
    <property type="match status" value="1"/>
</dbReference>
<accession>A0ABR9WG03</accession>
<dbReference type="EMBL" id="JACYGY010000001">
    <property type="protein sequence ID" value="MBE9464445.1"/>
    <property type="molecule type" value="Genomic_DNA"/>
</dbReference>
<organism evidence="2 3">
    <name type="scientific">Dyadobacter subterraneus</name>
    <dbReference type="NCBI Taxonomy" id="2773304"/>
    <lineage>
        <taxon>Bacteria</taxon>
        <taxon>Pseudomonadati</taxon>
        <taxon>Bacteroidota</taxon>
        <taxon>Cytophagia</taxon>
        <taxon>Cytophagales</taxon>
        <taxon>Spirosomataceae</taxon>
        <taxon>Dyadobacter</taxon>
    </lineage>
</organism>
<keyword evidence="3" id="KW-1185">Reference proteome</keyword>
<dbReference type="InterPro" id="IPR050114">
    <property type="entry name" value="UPF0173_UPF0282_UlaG_hydrolase"/>
</dbReference>
<keyword evidence="2" id="KW-0378">Hydrolase</keyword>
<dbReference type="PANTHER" id="PTHR43546:SF3">
    <property type="entry name" value="UPF0173 METAL-DEPENDENT HYDROLASE MJ1163"/>
    <property type="match status" value="1"/>
</dbReference>
<feature type="domain" description="Metallo-beta-lactamase" evidence="1">
    <location>
        <begin position="7"/>
        <end position="190"/>
    </location>
</feature>
<dbReference type="PANTHER" id="PTHR43546">
    <property type="entry name" value="UPF0173 METAL-DEPENDENT HYDROLASE MJ1163-RELATED"/>
    <property type="match status" value="1"/>
</dbReference>
<evidence type="ECO:0000313" key="3">
    <source>
        <dbReference type="Proteomes" id="UP000634134"/>
    </source>
</evidence>
<gene>
    <name evidence="2" type="ORF">IEE83_21375</name>
</gene>
<dbReference type="InterPro" id="IPR001279">
    <property type="entry name" value="Metallo-B-lactamas"/>
</dbReference>
<dbReference type="SUPFAM" id="SSF56281">
    <property type="entry name" value="Metallo-hydrolase/oxidoreductase"/>
    <property type="match status" value="1"/>
</dbReference>
<dbReference type="GO" id="GO:0016787">
    <property type="term" value="F:hydrolase activity"/>
    <property type="evidence" value="ECO:0007669"/>
    <property type="project" value="UniProtKB-KW"/>
</dbReference>
<dbReference type="Proteomes" id="UP000634134">
    <property type="component" value="Unassembled WGS sequence"/>
</dbReference>
<dbReference type="InterPro" id="IPR036866">
    <property type="entry name" value="RibonucZ/Hydroxyglut_hydro"/>
</dbReference>
<evidence type="ECO:0000259" key="1">
    <source>
        <dbReference type="SMART" id="SM00849"/>
    </source>
</evidence>
<proteinExistence type="predicted"/>